<dbReference type="GO" id="GO:0046872">
    <property type="term" value="F:metal ion binding"/>
    <property type="evidence" value="ECO:0007669"/>
    <property type="project" value="UniProtKB-KW"/>
</dbReference>
<name>A0ABD5P824_9EURY</name>
<comment type="caution">
    <text evidence="3">The sequence shown here is derived from an EMBL/GenBank/DDBJ whole genome shotgun (WGS) entry which is preliminary data.</text>
</comment>
<dbReference type="CDD" id="cd00841">
    <property type="entry name" value="MPP_YfcE"/>
    <property type="match status" value="1"/>
</dbReference>
<dbReference type="InterPro" id="IPR041802">
    <property type="entry name" value="MPP_YfcE"/>
</dbReference>
<dbReference type="EMBL" id="JBHSDS010000003">
    <property type="protein sequence ID" value="MFC4357020.1"/>
    <property type="molecule type" value="Genomic_DNA"/>
</dbReference>
<dbReference type="InterPro" id="IPR024654">
    <property type="entry name" value="Calcineurin-like_PHP_lpxH"/>
</dbReference>
<dbReference type="Gene3D" id="3.60.21.10">
    <property type="match status" value="1"/>
</dbReference>
<dbReference type="InterPro" id="IPR000979">
    <property type="entry name" value="Phosphodiesterase_MJ0936/Vps29"/>
</dbReference>
<dbReference type="InterPro" id="IPR029052">
    <property type="entry name" value="Metallo-depent_PP-like"/>
</dbReference>
<keyword evidence="4" id="KW-1185">Reference proteome</keyword>
<dbReference type="PANTHER" id="PTHR11124">
    <property type="entry name" value="VACUOLAR SORTING PROTEIN VPS29"/>
    <property type="match status" value="1"/>
</dbReference>
<dbReference type="EC" id="3.1.4.-" evidence="1"/>
<accession>A0ABD5P824</accession>
<gene>
    <name evidence="3" type="ORF">ACFO0N_03545</name>
</gene>
<dbReference type="NCBIfam" id="TIGR00040">
    <property type="entry name" value="yfcE"/>
    <property type="match status" value="1"/>
</dbReference>
<dbReference type="RefSeq" id="WP_267621812.1">
    <property type="nucleotide sequence ID" value="NZ_JAODIW010000006.1"/>
</dbReference>
<keyword evidence="1" id="KW-0479">Metal-binding</keyword>
<evidence type="ECO:0000313" key="3">
    <source>
        <dbReference type="EMBL" id="MFC4357020.1"/>
    </source>
</evidence>
<organism evidence="3 4">
    <name type="scientific">Halobium salinum</name>
    <dbReference type="NCBI Taxonomy" id="1364940"/>
    <lineage>
        <taxon>Archaea</taxon>
        <taxon>Methanobacteriati</taxon>
        <taxon>Methanobacteriota</taxon>
        <taxon>Stenosarchaea group</taxon>
        <taxon>Halobacteria</taxon>
        <taxon>Halobacteriales</taxon>
        <taxon>Haloferacaceae</taxon>
        <taxon>Halobium</taxon>
    </lineage>
</organism>
<proteinExistence type="inferred from homology"/>
<dbReference type="Pfam" id="PF12850">
    <property type="entry name" value="Metallophos_2"/>
    <property type="match status" value="1"/>
</dbReference>
<comment type="cofactor">
    <cofactor evidence="1">
        <name>a divalent metal cation</name>
        <dbReference type="ChEBI" id="CHEBI:60240"/>
    </cofactor>
</comment>
<reference evidence="3 4" key="1">
    <citation type="journal article" date="2019" name="Int. J. Syst. Evol. Microbiol.">
        <title>The Global Catalogue of Microorganisms (GCM) 10K type strain sequencing project: providing services to taxonomists for standard genome sequencing and annotation.</title>
        <authorList>
            <consortium name="The Broad Institute Genomics Platform"/>
            <consortium name="The Broad Institute Genome Sequencing Center for Infectious Disease"/>
            <person name="Wu L."/>
            <person name="Ma J."/>
        </authorList>
    </citation>
    <scope>NUCLEOTIDE SEQUENCE [LARGE SCALE GENOMIC DNA]</scope>
    <source>
        <strain evidence="3 4">CGMCC 1.12553</strain>
    </source>
</reference>
<dbReference type="Proteomes" id="UP001595921">
    <property type="component" value="Unassembled WGS sequence"/>
</dbReference>
<evidence type="ECO:0000313" key="4">
    <source>
        <dbReference type="Proteomes" id="UP001595921"/>
    </source>
</evidence>
<evidence type="ECO:0000259" key="2">
    <source>
        <dbReference type="Pfam" id="PF12850"/>
    </source>
</evidence>
<feature type="domain" description="Calcineurin-like phosphoesterase" evidence="2">
    <location>
        <begin position="2"/>
        <end position="139"/>
    </location>
</feature>
<comment type="similarity">
    <text evidence="1">Belongs to the metallophosphoesterase superfamily. YfcE family.</text>
</comment>
<protein>
    <recommendedName>
        <fullName evidence="1">Phosphoesterase</fullName>
        <ecNumber evidence="1">3.1.4.-</ecNumber>
    </recommendedName>
</protein>
<dbReference type="AlphaFoldDB" id="A0ABD5P824"/>
<dbReference type="SUPFAM" id="SSF56300">
    <property type="entry name" value="Metallo-dependent phosphatases"/>
    <property type="match status" value="1"/>
</dbReference>
<sequence>MLVVLSDTHSTDGSRLRGRTLEAVREADLVVHAGDFMREPVLDAFEDAASALRAVYGNNDDAGIRERLPAVATVEYEGFRFAVVHGDGRSRTALSLLGRERDADAVVFGHSHRPEVDDSSAPLLFNPGSHAEPRGYRAAHAELTVEEDGPGTVLDGRLVAPNGETLESFRVGGE</sequence>
<evidence type="ECO:0000256" key="1">
    <source>
        <dbReference type="RuleBase" id="RU362039"/>
    </source>
</evidence>
<dbReference type="GO" id="GO:0016787">
    <property type="term" value="F:hydrolase activity"/>
    <property type="evidence" value="ECO:0007669"/>
    <property type="project" value="UniProtKB-UniRule"/>
</dbReference>